<keyword evidence="2" id="KW-1185">Reference proteome</keyword>
<protein>
    <submittedName>
        <fullName evidence="1">Uncharacterized protein</fullName>
    </submittedName>
</protein>
<organism evidence="1 2">
    <name type="scientific">Paraglaciecola agarilytica NO2</name>
    <dbReference type="NCBI Taxonomy" id="1125747"/>
    <lineage>
        <taxon>Bacteria</taxon>
        <taxon>Pseudomonadati</taxon>
        <taxon>Pseudomonadota</taxon>
        <taxon>Gammaproteobacteria</taxon>
        <taxon>Alteromonadales</taxon>
        <taxon>Alteromonadaceae</taxon>
        <taxon>Paraglaciecola</taxon>
    </lineage>
</organism>
<name>A0ABQ0I9P1_9ALTE</name>
<evidence type="ECO:0000313" key="2">
    <source>
        <dbReference type="Proteomes" id="UP000008372"/>
    </source>
</evidence>
<gene>
    <name evidence="1" type="ORF">GAGA_3168</name>
</gene>
<comment type="caution">
    <text evidence="1">The sequence shown here is derived from an EMBL/GenBank/DDBJ whole genome shotgun (WGS) entry which is preliminary data.</text>
</comment>
<evidence type="ECO:0000313" key="1">
    <source>
        <dbReference type="EMBL" id="GAC06002.1"/>
    </source>
</evidence>
<proteinExistence type="predicted"/>
<reference evidence="1 2" key="1">
    <citation type="journal article" date="2014" name="Environ. Microbiol.">
        <title>Comparative genomics of the marine bacterial genus Glaciecola reveals the high degree of genomic diversity and genomic characteristic for cold adaptation.</title>
        <authorList>
            <person name="Qin Q.L."/>
            <person name="Xie B.B."/>
            <person name="Yu Y."/>
            <person name="Shu Y.L."/>
            <person name="Rong J.C."/>
            <person name="Zhang Y.J."/>
            <person name="Zhao D.L."/>
            <person name="Chen X.L."/>
            <person name="Zhang X.Y."/>
            <person name="Chen B."/>
            <person name="Zhou B.C."/>
            <person name="Zhang Y.Z."/>
        </authorList>
    </citation>
    <scope>NUCLEOTIDE SEQUENCE [LARGE SCALE GENOMIC DNA]</scope>
    <source>
        <strain evidence="1 2">NO2</strain>
    </source>
</reference>
<dbReference type="Proteomes" id="UP000008372">
    <property type="component" value="Unassembled WGS sequence"/>
</dbReference>
<sequence length="52" mass="5706">MSKVYAELKIAQQPNVVDNIAKLFGFSRGNSGNCRQFVVFQPCGCLCALLIL</sequence>
<accession>A0ABQ0I9P1</accession>
<dbReference type="EMBL" id="BAEK01000051">
    <property type="protein sequence ID" value="GAC06002.1"/>
    <property type="molecule type" value="Genomic_DNA"/>
</dbReference>